<evidence type="ECO:0000313" key="12">
    <source>
        <dbReference type="EMBL" id="MBC8360125.1"/>
    </source>
</evidence>
<dbReference type="GO" id="GO:0006537">
    <property type="term" value="P:glutamate biosynthetic process"/>
    <property type="evidence" value="ECO:0007669"/>
    <property type="project" value="UniProtKB-KW"/>
</dbReference>
<dbReference type="InterPro" id="IPR002932">
    <property type="entry name" value="Glu_synthdom"/>
</dbReference>
<evidence type="ECO:0000256" key="8">
    <source>
        <dbReference type="ARBA" id="ARBA00048151"/>
    </source>
</evidence>
<feature type="binding site" evidence="10">
    <location>
        <position position="63"/>
    </location>
    <ligand>
        <name>[4Fe-4S] cluster</name>
        <dbReference type="ChEBI" id="CHEBI:49883"/>
        <label>2</label>
    </ligand>
</feature>
<dbReference type="EMBL" id="JACNJH010000066">
    <property type="protein sequence ID" value="MBC8360125.1"/>
    <property type="molecule type" value="Genomic_DNA"/>
</dbReference>
<protein>
    <recommendedName>
        <fullName evidence="2">glutamate synthase (NADPH)</fullName>
        <ecNumber evidence="2">1.4.1.13</ecNumber>
    </recommendedName>
</protein>
<feature type="binding site" evidence="10">
    <location>
        <position position="36"/>
    </location>
    <ligand>
        <name>[4Fe-4S] cluster</name>
        <dbReference type="ChEBI" id="CHEBI:49883"/>
        <label>2</label>
    </ligand>
</feature>
<dbReference type="PROSITE" id="PS51379">
    <property type="entry name" value="4FE4S_FER_2"/>
    <property type="match status" value="1"/>
</dbReference>
<keyword evidence="5 10" id="KW-0408">Iron</keyword>
<evidence type="ECO:0000256" key="3">
    <source>
        <dbReference type="ARBA" id="ARBA00022605"/>
    </source>
</evidence>
<dbReference type="AlphaFoldDB" id="A0A8J6TG73"/>
<dbReference type="PANTHER" id="PTHR43819">
    <property type="entry name" value="ARCHAEAL-TYPE GLUTAMATE SYNTHASE [NADPH]"/>
    <property type="match status" value="1"/>
</dbReference>
<keyword evidence="10" id="KW-0004">4Fe-4S</keyword>
<dbReference type="CDD" id="cd02808">
    <property type="entry name" value="GltS_FMN"/>
    <property type="match status" value="1"/>
</dbReference>
<feature type="binding site" evidence="10">
    <location>
        <position position="74"/>
    </location>
    <ligand>
        <name>[4Fe-4S] cluster</name>
        <dbReference type="ChEBI" id="CHEBI:49883"/>
        <label>1</label>
    </ligand>
</feature>
<feature type="domain" description="4Fe-4S ferredoxin-type" evidence="11">
    <location>
        <begin position="16"/>
        <end position="46"/>
    </location>
</feature>
<dbReference type="PANTHER" id="PTHR43819:SF1">
    <property type="entry name" value="ARCHAEAL-TYPE GLUTAMATE SYNTHASE [NADPH]"/>
    <property type="match status" value="1"/>
</dbReference>
<feature type="binding site" evidence="10">
    <location>
        <position position="58"/>
    </location>
    <ligand>
        <name>[4Fe-4S] cluster</name>
        <dbReference type="ChEBI" id="CHEBI:49883"/>
        <label>2</label>
    </ligand>
</feature>
<dbReference type="PIRSF" id="PIRSF006429">
    <property type="entry name" value="GOGAT_lg_2"/>
    <property type="match status" value="1"/>
</dbReference>
<organism evidence="12 13">
    <name type="scientific">Candidatus Desulfatibia profunda</name>
    <dbReference type="NCBI Taxonomy" id="2841695"/>
    <lineage>
        <taxon>Bacteria</taxon>
        <taxon>Pseudomonadati</taxon>
        <taxon>Thermodesulfobacteriota</taxon>
        <taxon>Desulfobacteria</taxon>
        <taxon>Desulfobacterales</taxon>
        <taxon>Desulfobacterales incertae sedis</taxon>
        <taxon>Candidatus Desulfatibia</taxon>
    </lineage>
</organism>
<keyword evidence="6 10" id="KW-0411">Iron-sulfur</keyword>
<dbReference type="EC" id="1.4.1.13" evidence="2"/>
<evidence type="ECO:0000256" key="10">
    <source>
        <dbReference type="PIRSR" id="PIRSR006429-1"/>
    </source>
</evidence>
<evidence type="ECO:0000256" key="6">
    <source>
        <dbReference type="ARBA" id="ARBA00023014"/>
    </source>
</evidence>
<dbReference type="Gene3D" id="3.20.20.70">
    <property type="entry name" value="Aldolase class I"/>
    <property type="match status" value="1"/>
</dbReference>
<proteinExistence type="inferred from homology"/>
<dbReference type="PROSITE" id="PS00198">
    <property type="entry name" value="4FE4S_FER_1"/>
    <property type="match status" value="1"/>
</dbReference>
<dbReference type="SUPFAM" id="SSF51395">
    <property type="entry name" value="FMN-linked oxidoreductases"/>
    <property type="match status" value="1"/>
</dbReference>
<feature type="binding site" evidence="10">
    <location>
        <position position="32"/>
    </location>
    <ligand>
        <name>[4Fe-4S] cluster</name>
        <dbReference type="ChEBI" id="CHEBI:49883"/>
        <label>1</label>
    </ligand>
</feature>
<dbReference type="GO" id="GO:0051539">
    <property type="term" value="F:4 iron, 4 sulfur cluster binding"/>
    <property type="evidence" value="ECO:0007669"/>
    <property type="project" value="UniProtKB-KW"/>
</dbReference>
<keyword evidence="7" id="KW-0314">Glutamate biosynthesis</keyword>
<accession>A0A8J6TG73</accession>
<feature type="binding site" evidence="10">
    <location>
        <position position="29"/>
    </location>
    <ligand>
        <name>[4Fe-4S] cluster</name>
        <dbReference type="ChEBI" id="CHEBI:49883"/>
        <label>1</label>
    </ligand>
</feature>
<dbReference type="GO" id="GO:0004355">
    <property type="term" value="F:glutamate synthase (NADPH) activity"/>
    <property type="evidence" value="ECO:0007669"/>
    <property type="project" value="UniProtKB-EC"/>
</dbReference>
<dbReference type="InterPro" id="IPR013785">
    <property type="entry name" value="Aldolase_TIM"/>
</dbReference>
<dbReference type="Pfam" id="PF01645">
    <property type="entry name" value="Glu_synthase"/>
    <property type="match status" value="1"/>
</dbReference>
<comment type="catalytic activity">
    <reaction evidence="8">
        <text>2 L-glutamate + NADP(+) = L-glutamine + 2-oxoglutarate + NADPH + H(+)</text>
        <dbReference type="Rhea" id="RHEA:15501"/>
        <dbReference type="ChEBI" id="CHEBI:15378"/>
        <dbReference type="ChEBI" id="CHEBI:16810"/>
        <dbReference type="ChEBI" id="CHEBI:29985"/>
        <dbReference type="ChEBI" id="CHEBI:57783"/>
        <dbReference type="ChEBI" id="CHEBI:58349"/>
        <dbReference type="ChEBI" id="CHEBI:58359"/>
        <dbReference type="EC" id="1.4.1.13"/>
    </reaction>
</comment>
<name>A0A8J6TG73_9BACT</name>
<evidence type="ECO:0000256" key="2">
    <source>
        <dbReference type="ARBA" id="ARBA00012079"/>
    </source>
</evidence>
<keyword evidence="4 10" id="KW-0479">Metal-binding</keyword>
<feature type="binding site" evidence="10">
    <location>
        <position position="70"/>
    </location>
    <ligand>
        <name>[4Fe-4S] cluster</name>
        <dbReference type="ChEBI" id="CHEBI:49883"/>
        <label>2</label>
    </ligand>
</feature>
<evidence type="ECO:0000256" key="1">
    <source>
        <dbReference type="ARBA" id="ARBA00009716"/>
    </source>
</evidence>
<dbReference type="Gene3D" id="3.30.70.20">
    <property type="match status" value="1"/>
</dbReference>
<evidence type="ECO:0000259" key="11">
    <source>
        <dbReference type="PROSITE" id="PS51379"/>
    </source>
</evidence>
<evidence type="ECO:0000256" key="4">
    <source>
        <dbReference type="ARBA" id="ARBA00022723"/>
    </source>
</evidence>
<dbReference type="InterPro" id="IPR017896">
    <property type="entry name" value="4Fe4S_Fe-S-bd"/>
</dbReference>
<dbReference type="InterPro" id="IPR024188">
    <property type="entry name" value="GltB"/>
</dbReference>
<keyword evidence="3" id="KW-0028">Amino-acid biosynthesis</keyword>
<feature type="binding site" evidence="10">
    <location>
        <position position="26"/>
    </location>
    <ligand>
        <name>[4Fe-4S] cluster</name>
        <dbReference type="ChEBI" id="CHEBI:49883"/>
        <label>1</label>
    </ligand>
</feature>
<comment type="similarity">
    <text evidence="1 9">Belongs to the glutamate synthase family.</text>
</comment>
<dbReference type="GO" id="GO:0046872">
    <property type="term" value="F:metal ion binding"/>
    <property type="evidence" value="ECO:0007669"/>
    <property type="project" value="UniProtKB-KW"/>
</dbReference>
<evidence type="ECO:0000313" key="13">
    <source>
        <dbReference type="Proteomes" id="UP000603434"/>
    </source>
</evidence>
<dbReference type="InterPro" id="IPR017900">
    <property type="entry name" value="4Fe4S_Fe_S_CS"/>
</dbReference>
<dbReference type="SUPFAM" id="SSF54862">
    <property type="entry name" value="4Fe-4S ferredoxins"/>
    <property type="match status" value="1"/>
</dbReference>
<dbReference type="Proteomes" id="UP000603434">
    <property type="component" value="Unassembled WGS sequence"/>
</dbReference>
<comment type="caution">
    <text evidence="12">The sequence shown here is derived from an EMBL/GenBank/DDBJ whole genome shotgun (WGS) entry which is preliminary data.</text>
</comment>
<evidence type="ECO:0000256" key="7">
    <source>
        <dbReference type="ARBA" id="ARBA00023164"/>
    </source>
</evidence>
<evidence type="ECO:0000256" key="5">
    <source>
        <dbReference type="ARBA" id="ARBA00023004"/>
    </source>
</evidence>
<sequence>MPEIVPAPSRFRNPIGKYTIRRNMRCTSCGLCARLCPYGVHPRYDNYSRPIRPKDHRCIGFACQQNDFYCIARCPEKALTLRINPILETLGDYRWPAEMLIGHWHMAETGNLPVIDLEYDLGNSGGGFDKIRFRLPDPEAYLNLPDEQMDTSVDLNKRGDGRIEKTIFIPCYGGGMSFGSTALPVIVGRARAARRLNTLTCTGEGGYPLELVPYAEHVITQIATGLFGVREETILFAPVVEFKYAQGAKPGLGGHLLGDKVTPKVAAMRETVVGNALFSPFPFHSVYSVEDHKKHIDWVKAINPRALVSVKVSTPTDVDMVAVGSYYAGAHIVHLDGSYGGTGAAPDIAKKNIAMPIEYAIPKVHQFLQSEGVRDKICLIASGGIRSAMDVAKAIALGADGVVIGTAELVALECVRCGNCESGRGCARGIATTDSELGYMTSEQWTEHRIVNMYTAWRKQWCQTLRQCGLRSFRELVGRTDLLVHLDYLEEDERKKYVPAPNYKMVI</sequence>
<gene>
    <name evidence="12" type="ORF">H8E23_01840</name>
</gene>
<evidence type="ECO:0000256" key="9">
    <source>
        <dbReference type="PIRNR" id="PIRNR006429"/>
    </source>
</evidence>
<reference evidence="12 13" key="1">
    <citation type="submission" date="2020-08" db="EMBL/GenBank/DDBJ databases">
        <title>Bridging the membrane lipid divide: bacteria of the FCB group superphylum have the potential to synthesize archaeal ether lipids.</title>
        <authorList>
            <person name="Villanueva L."/>
            <person name="Von Meijenfeldt F.A.B."/>
            <person name="Westbye A.B."/>
            <person name="Yadav S."/>
            <person name="Hopmans E.C."/>
            <person name="Dutilh B.E."/>
            <person name="Sinninghe Damste J.S."/>
        </authorList>
    </citation>
    <scope>NUCLEOTIDE SEQUENCE [LARGE SCALE GENOMIC DNA]</scope>
    <source>
        <strain evidence="12">NIOZ-UU30</strain>
    </source>
</reference>